<gene>
    <name evidence="2" type="ORF">CBM2605_A140104</name>
</gene>
<evidence type="ECO:0000313" key="2">
    <source>
        <dbReference type="EMBL" id="SOZ34874.1"/>
    </source>
</evidence>
<keyword evidence="3" id="KW-1185">Reference proteome</keyword>
<dbReference type="Proteomes" id="UP000256710">
    <property type="component" value="Unassembled WGS sequence"/>
</dbReference>
<proteinExistence type="predicted"/>
<sequence length="202" mass="22226">MLGTASQARLETNQCAGRARDSSHMGPIPSVRSNHVIEYDAFSSSSRFSRWAVGIRGRGPLRHVRARRRSPLRHRQCGRQAGGRGRADAWRFNWWTEAEGRCAPDAGKAYLQQVIGPLRMLAAVPLHRPRDRRRQRLRVCSPPTFARQIIAPGACLSDRRAAARAGFVPIPSHRIAYPPHLAGGLISEAARSAGAMLINGEG</sequence>
<evidence type="ECO:0000313" key="3">
    <source>
        <dbReference type="Proteomes" id="UP000256710"/>
    </source>
</evidence>
<dbReference type="EMBL" id="OFTC01000006">
    <property type="protein sequence ID" value="SOZ34874.1"/>
    <property type="molecule type" value="Genomic_DNA"/>
</dbReference>
<protein>
    <submittedName>
        <fullName evidence="2">Uncharacterized protein</fullName>
    </submittedName>
</protein>
<organism evidence="2 3">
    <name type="scientific">Cupriavidus neocaledonicus</name>
    <dbReference type="NCBI Taxonomy" id="1040979"/>
    <lineage>
        <taxon>Bacteria</taxon>
        <taxon>Pseudomonadati</taxon>
        <taxon>Pseudomonadota</taxon>
        <taxon>Betaproteobacteria</taxon>
        <taxon>Burkholderiales</taxon>
        <taxon>Burkholderiaceae</taxon>
        <taxon>Cupriavidus</taxon>
    </lineage>
</organism>
<name>A0ABY1UXK9_9BURK</name>
<feature type="compositionally biased region" description="Polar residues" evidence="1">
    <location>
        <begin position="1"/>
        <end position="15"/>
    </location>
</feature>
<evidence type="ECO:0000256" key="1">
    <source>
        <dbReference type="SAM" id="MobiDB-lite"/>
    </source>
</evidence>
<accession>A0ABY1UXK9</accession>
<comment type="caution">
    <text evidence="2">The sequence shown here is derived from an EMBL/GenBank/DDBJ whole genome shotgun (WGS) entry which is preliminary data.</text>
</comment>
<reference evidence="2 3" key="1">
    <citation type="submission" date="2018-01" db="EMBL/GenBank/DDBJ databases">
        <authorList>
            <person name="Clerissi C."/>
        </authorList>
    </citation>
    <scope>NUCLEOTIDE SEQUENCE [LARGE SCALE GENOMIC DNA]</scope>
    <source>
        <strain evidence="2">Cupriavidus taiwanensis STM 6082</strain>
    </source>
</reference>
<feature type="region of interest" description="Disordered" evidence="1">
    <location>
        <begin position="1"/>
        <end position="29"/>
    </location>
</feature>